<dbReference type="EMBL" id="JANJYJ010000001">
    <property type="protein sequence ID" value="KAK3229022.1"/>
    <property type="molecule type" value="Genomic_DNA"/>
</dbReference>
<dbReference type="PANTHER" id="PTHR36766:SF40">
    <property type="entry name" value="DISEASE RESISTANCE PROTEIN RGA3"/>
    <property type="match status" value="1"/>
</dbReference>
<dbReference type="Proteomes" id="UP001281410">
    <property type="component" value="Unassembled WGS sequence"/>
</dbReference>
<reference evidence="2" key="1">
    <citation type="journal article" date="2023" name="Plant J.">
        <title>Genome sequences and population genomics provide insights into the demographic history, inbreeding, and mutation load of two 'living fossil' tree species of Dipteronia.</title>
        <authorList>
            <person name="Feng Y."/>
            <person name="Comes H.P."/>
            <person name="Chen J."/>
            <person name="Zhu S."/>
            <person name="Lu R."/>
            <person name="Zhang X."/>
            <person name="Li P."/>
            <person name="Qiu J."/>
            <person name="Olsen K.M."/>
            <person name="Qiu Y."/>
        </authorList>
    </citation>
    <scope>NUCLEOTIDE SEQUENCE</scope>
    <source>
        <strain evidence="2">NBL</strain>
    </source>
</reference>
<keyword evidence="1" id="KW-0611">Plant defense</keyword>
<sequence length="520" mass="58892">MLCKLEIDECKRFVCRCPTGCKSLTSMSLSNISDFGNLLRQEFQEVECLNIKGCEELIHLWQTNICLERPRRGLHSLTSLRELYIGSCGTLTSVPEEIKLSSAHLEKLQIEDCHSLTFIFTVQLPPSLKRLDVRNCEKLMCLFDDENEDNSSTCSSTSSLVLNENVNNTSTSLLEYLGIEKCPSLTCLSTTGELPATLTRLLIKDCSKLVTLSSIGQLPTHLKDLEIKKCSELKTILSQGHLPETLETLNIKICPKLEFIVERFQNNRALNDIRISNCTNLKAIPEGLHTFSSLRIFYIWDCPSLDSLIEGGFPNTNLSVWLVLCKKLKGLPSSLHNLTSLQGLFLYGCPRIPFPEEGFPTNLASLSIEGLSLYKPLSEWGLHKLTSLRYLHIWGCPDAVSFPEENMRMELPTTLTELWITSFPKLKYLSSNGFQNLTSLEFLLIDDCPNLTSLPNLPSSLLRLYIEDCPLLKKHCKRHKGKEWSKIADISRVTIDGKFIYDPEEKESEYDAEEESEDYS</sequence>
<accession>A0AAE0B3A6</accession>
<comment type="caution">
    <text evidence="2">The sequence shown here is derived from an EMBL/GenBank/DDBJ whole genome shotgun (WGS) entry which is preliminary data.</text>
</comment>
<dbReference type="PANTHER" id="PTHR36766">
    <property type="entry name" value="PLANT BROAD-SPECTRUM MILDEW RESISTANCE PROTEIN RPW8"/>
    <property type="match status" value="1"/>
</dbReference>
<dbReference type="AlphaFoldDB" id="A0AAE0B3A6"/>
<dbReference type="InterPro" id="IPR032675">
    <property type="entry name" value="LRR_dom_sf"/>
</dbReference>
<proteinExistence type="predicted"/>
<gene>
    <name evidence="2" type="ORF">Dsin_000903</name>
</gene>
<dbReference type="Gene3D" id="3.80.10.10">
    <property type="entry name" value="Ribonuclease Inhibitor"/>
    <property type="match status" value="4"/>
</dbReference>
<dbReference type="GO" id="GO:0006952">
    <property type="term" value="P:defense response"/>
    <property type="evidence" value="ECO:0007669"/>
    <property type="project" value="UniProtKB-KW"/>
</dbReference>
<organism evidence="2 3">
    <name type="scientific">Dipteronia sinensis</name>
    <dbReference type="NCBI Taxonomy" id="43782"/>
    <lineage>
        <taxon>Eukaryota</taxon>
        <taxon>Viridiplantae</taxon>
        <taxon>Streptophyta</taxon>
        <taxon>Embryophyta</taxon>
        <taxon>Tracheophyta</taxon>
        <taxon>Spermatophyta</taxon>
        <taxon>Magnoliopsida</taxon>
        <taxon>eudicotyledons</taxon>
        <taxon>Gunneridae</taxon>
        <taxon>Pentapetalae</taxon>
        <taxon>rosids</taxon>
        <taxon>malvids</taxon>
        <taxon>Sapindales</taxon>
        <taxon>Sapindaceae</taxon>
        <taxon>Hippocastanoideae</taxon>
        <taxon>Acereae</taxon>
        <taxon>Dipteronia</taxon>
    </lineage>
</organism>
<dbReference type="SUPFAM" id="SSF52058">
    <property type="entry name" value="L domain-like"/>
    <property type="match status" value="1"/>
</dbReference>
<protein>
    <submittedName>
        <fullName evidence="2">Uncharacterized protein</fullName>
    </submittedName>
</protein>
<dbReference type="SUPFAM" id="SSF52047">
    <property type="entry name" value="RNI-like"/>
    <property type="match status" value="1"/>
</dbReference>
<evidence type="ECO:0000256" key="1">
    <source>
        <dbReference type="ARBA" id="ARBA00022821"/>
    </source>
</evidence>
<evidence type="ECO:0000313" key="2">
    <source>
        <dbReference type="EMBL" id="KAK3229022.1"/>
    </source>
</evidence>
<keyword evidence="3" id="KW-1185">Reference proteome</keyword>
<name>A0AAE0B3A6_9ROSI</name>
<evidence type="ECO:0000313" key="3">
    <source>
        <dbReference type="Proteomes" id="UP001281410"/>
    </source>
</evidence>